<keyword evidence="5 7" id="KW-0573">Peptidoglycan synthesis</keyword>
<dbReference type="InterPro" id="IPR038063">
    <property type="entry name" value="Transpep_catalytic_dom"/>
</dbReference>
<feature type="chain" id="PRO_5003150109" evidence="9">
    <location>
        <begin position="38"/>
        <end position="495"/>
    </location>
</feature>
<dbReference type="InterPro" id="IPR032710">
    <property type="entry name" value="NTF2-like_dom_sf"/>
</dbReference>
<feature type="region of interest" description="Disordered" evidence="8">
    <location>
        <begin position="338"/>
        <end position="371"/>
    </location>
</feature>
<dbReference type="STRING" id="644282.Deba_1862"/>
<sequence length="495" mass="55532">MIWNRFSSDFPQLHRLQGLFFTLAAFLLAALSSPCAAQTQPAAAEQPTSFIYCYQGRVDDPAIIVVDKSLQRAMVFKYLGDMALQWEFPCGTGEKEGDKAQSGDQKTPEGVYFITHRYEDRKVTVFGDRALHLDYPNAIDCVDGRQGDGIYLHGTNRDLRPRSSNGCITLDNRDLARLSQMIRDQSTPVLVLDRFQLPKPADLERACQFLQRLRFSNFALEQESASHALAVKQGGCPVFDGVQDLPNRLTALDGKGHAGGVVQKVTGAALWGAGDQWIVLANLEIAGRDGKTLPVSRRLYFQGHALDSLSLVRSQWVLEDPASVKLLASWLPPSGAKTASNEPVRATVEAKAKPVRAAERPRPTPAKVEKPAKAEKEIKALLNAWLGAWEGKKLKRYMSYYAADFYSDGMNKVEWRNKKAYLNKVYKVLRVSAKDVKINVNGSTAKVKFVQYYQSDWHKDVGVKTMTLVQRKGDWRIKSEQWRAITPARRSQQRR</sequence>
<protein>
    <submittedName>
        <fullName evidence="11">ErfK/YbiS/YcfS/YnhG family protein</fullName>
    </submittedName>
</protein>
<evidence type="ECO:0000313" key="12">
    <source>
        <dbReference type="Proteomes" id="UP000009047"/>
    </source>
</evidence>
<dbReference type="GO" id="GO:0009252">
    <property type="term" value="P:peptidoglycan biosynthetic process"/>
    <property type="evidence" value="ECO:0007669"/>
    <property type="project" value="UniProtKB-UniPathway"/>
</dbReference>
<feature type="compositionally biased region" description="Basic and acidic residues" evidence="8">
    <location>
        <begin position="348"/>
        <end position="371"/>
    </location>
</feature>
<dbReference type="Pfam" id="PF24125">
    <property type="entry name" value="Cds6_C"/>
    <property type="match status" value="1"/>
</dbReference>
<keyword evidence="12" id="KW-1185">Reference proteome</keyword>
<keyword evidence="4 7" id="KW-0133">Cell shape</keyword>
<evidence type="ECO:0000256" key="4">
    <source>
        <dbReference type="ARBA" id="ARBA00022960"/>
    </source>
</evidence>
<evidence type="ECO:0000256" key="9">
    <source>
        <dbReference type="SAM" id="SignalP"/>
    </source>
</evidence>
<dbReference type="PROSITE" id="PS52029">
    <property type="entry name" value="LD_TPASE"/>
    <property type="match status" value="1"/>
</dbReference>
<dbReference type="Pfam" id="PF03734">
    <property type="entry name" value="YkuD"/>
    <property type="match status" value="1"/>
</dbReference>
<keyword evidence="3" id="KW-0808">Transferase</keyword>
<name>E1QI34_DESB2</name>
<comment type="similarity">
    <text evidence="2">Belongs to the YkuD family.</text>
</comment>
<evidence type="ECO:0000256" key="5">
    <source>
        <dbReference type="ARBA" id="ARBA00022984"/>
    </source>
</evidence>
<dbReference type="InterPro" id="IPR005490">
    <property type="entry name" value="LD_TPept_cat_dom"/>
</dbReference>
<proteinExistence type="inferred from homology"/>
<comment type="pathway">
    <text evidence="1 7">Cell wall biogenesis; peptidoglycan biosynthesis.</text>
</comment>
<dbReference type="PANTHER" id="PTHR36699:SF1">
    <property type="entry name" value="L,D-TRANSPEPTIDASE YAFK-RELATED"/>
    <property type="match status" value="1"/>
</dbReference>
<dbReference type="SUPFAM" id="SSF54427">
    <property type="entry name" value="NTF2-like"/>
    <property type="match status" value="1"/>
</dbReference>
<evidence type="ECO:0000256" key="2">
    <source>
        <dbReference type="ARBA" id="ARBA00005992"/>
    </source>
</evidence>
<dbReference type="KEGG" id="dbr:Deba_1862"/>
<dbReference type="UniPathway" id="UPA00219"/>
<evidence type="ECO:0000313" key="11">
    <source>
        <dbReference type="EMBL" id="ADK85227.1"/>
    </source>
</evidence>
<dbReference type="CDD" id="cd16913">
    <property type="entry name" value="YkuD_like"/>
    <property type="match status" value="1"/>
</dbReference>
<dbReference type="GO" id="GO:0004180">
    <property type="term" value="F:carboxypeptidase activity"/>
    <property type="evidence" value="ECO:0007669"/>
    <property type="project" value="UniProtKB-ARBA"/>
</dbReference>
<evidence type="ECO:0000256" key="7">
    <source>
        <dbReference type="PROSITE-ProRule" id="PRU01373"/>
    </source>
</evidence>
<feature type="active site" description="Proton donor/acceptor" evidence="7">
    <location>
        <position position="153"/>
    </location>
</feature>
<evidence type="ECO:0000256" key="8">
    <source>
        <dbReference type="SAM" id="MobiDB-lite"/>
    </source>
</evidence>
<dbReference type="Gene3D" id="3.10.450.50">
    <property type="match status" value="1"/>
</dbReference>
<dbReference type="Gene3D" id="2.40.440.10">
    <property type="entry name" value="L,D-transpeptidase catalytic domain-like"/>
    <property type="match status" value="1"/>
</dbReference>
<dbReference type="Proteomes" id="UP000009047">
    <property type="component" value="Chromosome"/>
</dbReference>
<dbReference type="InterPro" id="IPR056203">
    <property type="entry name" value="Cds6_C"/>
</dbReference>
<reference evidence="11 12" key="1">
    <citation type="journal article" date="2010" name="Stand. Genomic Sci.">
        <title>Complete genome sequence of Desulfarculus baarsii type strain (2st14).</title>
        <authorList>
            <person name="Sun H."/>
            <person name="Spring S."/>
            <person name="Lapidus A."/>
            <person name="Davenport K."/>
            <person name="Del Rio T.G."/>
            <person name="Tice H."/>
            <person name="Nolan M."/>
            <person name="Copeland A."/>
            <person name="Cheng J.F."/>
            <person name="Lucas S."/>
            <person name="Tapia R."/>
            <person name="Goodwin L."/>
            <person name="Pitluck S."/>
            <person name="Ivanova N."/>
            <person name="Pagani I."/>
            <person name="Mavromatis K."/>
            <person name="Ovchinnikova G."/>
            <person name="Pati A."/>
            <person name="Chen A."/>
            <person name="Palaniappan K."/>
            <person name="Hauser L."/>
            <person name="Chang Y.J."/>
            <person name="Jeffries C.D."/>
            <person name="Detter J.C."/>
            <person name="Han C."/>
            <person name="Rohde M."/>
            <person name="Brambilla E."/>
            <person name="Goker M."/>
            <person name="Woyke T."/>
            <person name="Bristow J."/>
            <person name="Eisen J.A."/>
            <person name="Markowitz V."/>
            <person name="Hugenholtz P."/>
            <person name="Kyrpides N.C."/>
            <person name="Klenk H.P."/>
            <person name="Land M."/>
        </authorList>
    </citation>
    <scope>NUCLEOTIDE SEQUENCE [LARGE SCALE GENOMIC DNA]</scope>
    <source>
        <strain evidence="12">ATCC 33931 / DSM 2075 / LMG 7858 / VKM B-1802 / 2st14</strain>
    </source>
</reference>
<feature type="signal peptide" evidence="9">
    <location>
        <begin position="1"/>
        <end position="37"/>
    </location>
</feature>
<dbReference type="GO" id="GO:0016740">
    <property type="term" value="F:transferase activity"/>
    <property type="evidence" value="ECO:0007669"/>
    <property type="project" value="UniProtKB-KW"/>
</dbReference>
<dbReference type="eggNOG" id="COG3034">
    <property type="taxonomic scope" value="Bacteria"/>
</dbReference>
<dbReference type="HOGENOM" id="CLU_024379_0_0_7"/>
<dbReference type="EMBL" id="CP002085">
    <property type="protein sequence ID" value="ADK85227.1"/>
    <property type="molecule type" value="Genomic_DNA"/>
</dbReference>
<keyword evidence="6 7" id="KW-0961">Cell wall biogenesis/degradation</keyword>
<dbReference type="GO" id="GO:0071555">
    <property type="term" value="P:cell wall organization"/>
    <property type="evidence" value="ECO:0007669"/>
    <property type="project" value="UniProtKB-UniRule"/>
</dbReference>
<dbReference type="SUPFAM" id="SSF141523">
    <property type="entry name" value="L,D-transpeptidase catalytic domain-like"/>
    <property type="match status" value="1"/>
</dbReference>
<feature type="domain" description="L,D-TPase catalytic" evidence="10">
    <location>
        <begin position="62"/>
        <end position="192"/>
    </location>
</feature>
<evidence type="ECO:0000259" key="10">
    <source>
        <dbReference type="PROSITE" id="PS52029"/>
    </source>
</evidence>
<evidence type="ECO:0000256" key="1">
    <source>
        <dbReference type="ARBA" id="ARBA00004752"/>
    </source>
</evidence>
<dbReference type="PANTHER" id="PTHR36699">
    <property type="entry name" value="LD-TRANSPEPTIDASE"/>
    <property type="match status" value="1"/>
</dbReference>
<dbReference type="GO" id="GO:0008360">
    <property type="term" value="P:regulation of cell shape"/>
    <property type="evidence" value="ECO:0007669"/>
    <property type="project" value="UniProtKB-UniRule"/>
</dbReference>
<evidence type="ECO:0000256" key="6">
    <source>
        <dbReference type="ARBA" id="ARBA00023316"/>
    </source>
</evidence>
<keyword evidence="9" id="KW-0732">Signal</keyword>
<gene>
    <name evidence="11" type="ordered locus">Deba_1862</name>
</gene>
<dbReference type="AlphaFoldDB" id="E1QI34"/>
<accession>E1QI34</accession>
<feature type="active site" description="Nucleophile" evidence="7">
    <location>
        <position position="167"/>
    </location>
</feature>
<organism evidence="11 12">
    <name type="scientific">Desulfarculus baarsii (strain ATCC 33931 / DSM 2075 / LMG 7858 / VKM B-1802 / 2st14)</name>
    <dbReference type="NCBI Taxonomy" id="644282"/>
    <lineage>
        <taxon>Bacteria</taxon>
        <taxon>Pseudomonadati</taxon>
        <taxon>Thermodesulfobacteriota</taxon>
        <taxon>Desulfarculia</taxon>
        <taxon>Desulfarculales</taxon>
        <taxon>Desulfarculaceae</taxon>
        <taxon>Desulfarculus</taxon>
    </lineage>
</organism>
<evidence type="ECO:0000256" key="3">
    <source>
        <dbReference type="ARBA" id="ARBA00022679"/>
    </source>
</evidence>